<evidence type="ECO:0000313" key="10">
    <source>
        <dbReference type="Proteomes" id="UP000823615"/>
    </source>
</evidence>
<evidence type="ECO:0000256" key="5">
    <source>
        <dbReference type="PROSITE-ProRule" id="PRU00277"/>
    </source>
</evidence>
<dbReference type="PANTHER" id="PTHR43811:SF57">
    <property type="entry name" value="FKBP-TYPE PEPTIDYL-PROLYL CIS-TRANS ISOMERASE FKPA-RELATED"/>
    <property type="match status" value="1"/>
</dbReference>
<reference evidence="9" key="1">
    <citation type="submission" date="2020-10" db="EMBL/GenBank/DDBJ databases">
        <authorList>
            <person name="Gilroy R."/>
        </authorList>
    </citation>
    <scope>NUCLEOTIDE SEQUENCE</scope>
    <source>
        <strain evidence="9">7293</strain>
    </source>
</reference>
<evidence type="ECO:0000313" key="9">
    <source>
        <dbReference type="EMBL" id="MBO8436492.1"/>
    </source>
</evidence>
<keyword evidence="7" id="KW-0732">Signal</keyword>
<feature type="domain" description="PPIase FKBP-type" evidence="8">
    <location>
        <begin position="159"/>
        <end position="244"/>
    </location>
</feature>
<dbReference type="SUPFAM" id="SSF54534">
    <property type="entry name" value="FKBP-like"/>
    <property type="match status" value="1"/>
</dbReference>
<keyword evidence="3 5" id="KW-0697">Rotamase</keyword>
<name>A0A9D9H622_9SPIO</name>
<dbReference type="Gene3D" id="1.10.287.460">
    <property type="entry name" value="Peptidyl-prolyl cis-trans isomerase, FKBP-type, N-terminal domain"/>
    <property type="match status" value="1"/>
</dbReference>
<organism evidence="9 10">
    <name type="scientific">Candidatus Ornithospirochaeta stercoripullorum</name>
    <dbReference type="NCBI Taxonomy" id="2840899"/>
    <lineage>
        <taxon>Bacteria</taxon>
        <taxon>Pseudomonadati</taxon>
        <taxon>Spirochaetota</taxon>
        <taxon>Spirochaetia</taxon>
        <taxon>Spirochaetales</taxon>
        <taxon>Spirochaetaceae</taxon>
        <taxon>Spirochaetaceae incertae sedis</taxon>
        <taxon>Candidatus Ornithospirochaeta</taxon>
    </lineage>
</organism>
<dbReference type="InterPro" id="IPR001179">
    <property type="entry name" value="PPIase_FKBP_dom"/>
</dbReference>
<dbReference type="Proteomes" id="UP000823615">
    <property type="component" value="Unassembled WGS sequence"/>
</dbReference>
<gene>
    <name evidence="9" type="ORF">IAA97_05895</name>
</gene>
<evidence type="ECO:0000256" key="6">
    <source>
        <dbReference type="RuleBase" id="RU003915"/>
    </source>
</evidence>
<dbReference type="EMBL" id="JADIMT010000069">
    <property type="protein sequence ID" value="MBO8436492.1"/>
    <property type="molecule type" value="Genomic_DNA"/>
</dbReference>
<dbReference type="PROSITE" id="PS51257">
    <property type="entry name" value="PROKAR_LIPOPROTEIN"/>
    <property type="match status" value="1"/>
</dbReference>
<comment type="similarity">
    <text evidence="2 6">Belongs to the FKBP-type PPIase family.</text>
</comment>
<dbReference type="InterPro" id="IPR046357">
    <property type="entry name" value="PPIase_dom_sf"/>
</dbReference>
<feature type="chain" id="PRO_5038899258" description="Peptidyl-prolyl cis-trans isomerase" evidence="7">
    <location>
        <begin position="27"/>
        <end position="245"/>
    </location>
</feature>
<dbReference type="GO" id="GO:0006457">
    <property type="term" value="P:protein folding"/>
    <property type="evidence" value="ECO:0007669"/>
    <property type="project" value="InterPro"/>
</dbReference>
<keyword evidence="4 5" id="KW-0413">Isomerase</keyword>
<evidence type="ECO:0000256" key="4">
    <source>
        <dbReference type="ARBA" id="ARBA00023235"/>
    </source>
</evidence>
<dbReference type="AlphaFoldDB" id="A0A9D9H622"/>
<dbReference type="Gene3D" id="3.10.50.40">
    <property type="match status" value="1"/>
</dbReference>
<accession>A0A9D9H622</accession>
<dbReference type="Pfam" id="PF01346">
    <property type="entry name" value="FKBP_N"/>
    <property type="match status" value="1"/>
</dbReference>
<evidence type="ECO:0000256" key="3">
    <source>
        <dbReference type="ARBA" id="ARBA00023110"/>
    </source>
</evidence>
<protein>
    <recommendedName>
        <fullName evidence="6">Peptidyl-prolyl cis-trans isomerase</fullName>
        <ecNumber evidence="6">5.2.1.8</ecNumber>
    </recommendedName>
</protein>
<evidence type="ECO:0000256" key="1">
    <source>
        <dbReference type="ARBA" id="ARBA00000971"/>
    </source>
</evidence>
<sequence length="245" mass="26724">MLKKVFLLLFAAVLLVSCSRGNAVSADEEAIPDVSSGIYSLDKPAKLEDSFSYVFGYMLASSAGIYKDIDYQYVARGVLDYSSGSPFFSSDEMSRIASEYQRSAMAEVQERLELISRENLAVAESFLNVNGQRNGVVTTDSGLQYEILESGNGKEASPDSTVTLHYKLTLLDGTLADSSYERGEPSVFNLADMIPGFREGVALMKVGDRYRFWIPPELGYGLNAPSGIGPNSLLIFDVNLLGVED</sequence>
<evidence type="ECO:0000259" key="8">
    <source>
        <dbReference type="PROSITE" id="PS50059"/>
    </source>
</evidence>
<reference evidence="9" key="2">
    <citation type="journal article" date="2021" name="PeerJ">
        <title>Extensive microbial diversity within the chicken gut microbiome revealed by metagenomics and culture.</title>
        <authorList>
            <person name="Gilroy R."/>
            <person name="Ravi A."/>
            <person name="Getino M."/>
            <person name="Pursley I."/>
            <person name="Horton D.L."/>
            <person name="Alikhan N.F."/>
            <person name="Baker D."/>
            <person name="Gharbi K."/>
            <person name="Hall N."/>
            <person name="Watson M."/>
            <person name="Adriaenssens E.M."/>
            <person name="Foster-Nyarko E."/>
            <person name="Jarju S."/>
            <person name="Secka A."/>
            <person name="Antonio M."/>
            <person name="Oren A."/>
            <person name="Chaudhuri R.R."/>
            <person name="La Ragione R."/>
            <person name="Hildebrand F."/>
            <person name="Pallen M.J."/>
        </authorList>
    </citation>
    <scope>NUCLEOTIDE SEQUENCE</scope>
    <source>
        <strain evidence="9">7293</strain>
    </source>
</reference>
<evidence type="ECO:0000256" key="7">
    <source>
        <dbReference type="SAM" id="SignalP"/>
    </source>
</evidence>
<dbReference type="InterPro" id="IPR000774">
    <property type="entry name" value="PPIase_FKBP_N"/>
</dbReference>
<dbReference type="PROSITE" id="PS50059">
    <property type="entry name" value="FKBP_PPIASE"/>
    <property type="match status" value="1"/>
</dbReference>
<dbReference type="GO" id="GO:0003755">
    <property type="term" value="F:peptidyl-prolyl cis-trans isomerase activity"/>
    <property type="evidence" value="ECO:0007669"/>
    <property type="project" value="UniProtKB-UniRule"/>
</dbReference>
<dbReference type="EC" id="5.2.1.8" evidence="6"/>
<dbReference type="PANTHER" id="PTHR43811">
    <property type="entry name" value="FKBP-TYPE PEPTIDYL-PROLYL CIS-TRANS ISOMERASE FKPA"/>
    <property type="match status" value="1"/>
</dbReference>
<feature type="signal peptide" evidence="7">
    <location>
        <begin position="1"/>
        <end position="26"/>
    </location>
</feature>
<proteinExistence type="inferred from homology"/>
<comment type="caution">
    <text evidence="9">The sequence shown here is derived from an EMBL/GenBank/DDBJ whole genome shotgun (WGS) entry which is preliminary data.</text>
</comment>
<comment type="catalytic activity">
    <reaction evidence="1 5 6">
        <text>[protein]-peptidylproline (omega=180) = [protein]-peptidylproline (omega=0)</text>
        <dbReference type="Rhea" id="RHEA:16237"/>
        <dbReference type="Rhea" id="RHEA-COMP:10747"/>
        <dbReference type="Rhea" id="RHEA-COMP:10748"/>
        <dbReference type="ChEBI" id="CHEBI:83833"/>
        <dbReference type="ChEBI" id="CHEBI:83834"/>
        <dbReference type="EC" id="5.2.1.8"/>
    </reaction>
</comment>
<dbReference type="Pfam" id="PF00254">
    <property type="entry name" value="FKBP_C"/>
    <property type="match status" value="1"/>
</dbReference>
<dbReference type="InterPro" id="IPR036944">
    <property type="entry name" value="PPIase_FKBP_N_sf"/>
</dbReference>
<evidence type="ECO:0000256" key="2">
    <source>
        <dbReference type="ARBA" id="ARBA00006577"/>
    </source>
</evidence>